<dbReference type="GeneID" id="98066238"/>
<name>A0AAX0WU57_9GAMM</name>
<feature type="signal peptide" evidence="1">
    <location>
        <begin position="1"/>
        <end position="29"/>
    </location>
</feature>
<organism evidence="2 3">
    <name type="scientific">Legionella anisa</name>
    <dbReference type="NCBI Taxonomy" id="28082"/>
    <lineage>
        <taxon>Bacteria</taxon>
        <taxon>Pseudomonadati</taxon>
        <taxon>Pseudomonadota</taxon>
        <taxon>Gammaproteobacteria</taxon>
        <taxon>Legionellales</taxon>
        <taxon>Legionellaceae</taxon>
        <taxon>Legionella</taxon>
    </lineage>
</organism>
<feature type="chain" id="PRO_5043903509" evidence="1">
    <location>
        <begin position="30"/>
        <end position="97"/>
    </location>
</feature>
<reference evidence="2" key="1">
    <citation type="submission" date="2017-12" db="EMBL/GenBank/DDBJ databases">
        <title>FDA dAtabase for Regulatory Grade micrObial Sequences (FDA-ARGOS): Supporting development and validation of Infectious Disease Dx tests.</title>
        <authorList>
            <person name="Kerrigan L."/>
            <person name="Tallon L.J."/>
            <person name="Sadzewicz L."/>
            <person name="Sengamalay N."/>
            <person name="Ott S."/>
            <person name="Godinez A."/>
            <person name="Nagaraj S."/>
            <person name="Vavikolanu K."/>
            <person name="Vyas G."/>
            <person name="Nadendla S."/>
            <person name="Aluvathingal J."/>
            <person name="Sichtig H."/>
        </authorList>
    </citation>
    <scope>NUCLEOTIDE SEQUENCE [LARGE SCALE GENOMIC DNA]</scope>
    <source>
        <strain evidence="2">FDAARGOS_200</strain>
    </source>
</reference>
<evidence type="ECO:0000313" key="2">
    <source>
        <dbReference type="EMBL" id="PNL61465.1"/>
    </source>
</evidence>
<comment type="caution">
    <text evidence="2">The sequence shown here is derived from an EMBL/GenBank/DDBJ whole genome shotgun (WGS) entry which is preliminary data.</text>
</comment>
<evidence type="ECO:0000256" key="1">
    <source>
        <dbReference type="SAM" id="SignalP"/>
    </source>
</evidence>
<protein>
    <submittedName>
        <fullName evidence="2">Uncharacterized protein</fullName>
    </submittedName>
</protein>
<keyword evidence="3" id="KW-1185">Reference proteome</keyword>
<dbReference type="AlphaFoldDB" id="A0AAX0WU57"/>
<keyword evidence="1" id="KW-0732">Signal</keyword>
<dbReference type="Proteomes" id="UP000192511">
    <property type="component" value="Unassembled WGS sequence"/>
</dbReference>
<proteinExistence type="predicted"/>
<sequence>MQRNCKKNTLMNKKLIVLFSLLISTAAHAGAPLWTIFPAPGSNPTQIVPENGTATVNYMVQNQSSKSKRLIIQPIPGIIQTTTCTLTPKGKIGSSCP</sequence>
<dbReference type="EMBL" id="NBTX02000004">
    <property type="protein sequence ID" value="PNL61465.1"/>
    <property type="molecule type" value="Genomic_DNA"/>
</dbReference>
<gene>
    <name evidence="2" type="ORF">A6J39_009705</name>
</gene>
<dbReference type="RefSeq" id="WP_019231968.1">
    <property type="nucleotide sequence ID" value="NZ_CAAAHR010000039.1"/>
</dbReference>
<evidence type="ECO:0000313" key="3">
    <source>
        <dbReference type="Proteomes" id="UP000192511"/>
    </source>
</evidence>
<accession>A0AAX0WU57</accession>